<dbReference type="eggNOG" id="COG2820">
    <property type="taxonomic scope" value="Bacteria"/>
</dbReference>
<name>A0A239SLL1_9STRE</name>
<organism evidence="5 6">
    <name type="scientific">Streptococcus merionis</name>
    <dbReference type="NCBI Taxonomy" id="400065"/>
    <lineage>
        <taxon>Bacteria</taxon>
        <taxon>Bacillati</taxon>
        <taxon>Bacillota</taxon>
        <taxon>Bacilli</taxon>
        <taxon>Lactobacillales</taxon>
        <taxon>Streptococcaceae</taxon>
        <taxon>Streptococcus</taxon>
    </lineage>
</organism>
<dbReference type="CDD" id="cd09007">
    <property type="entry name" value="NP-I_spr0068"/>
    <property type="match status" value="1"/>
</dbReference>
<dbReference type="EC" id="2.4.2.3" evidence="1"/>
<dbReference type="GO" id="GO:0006152">
    <property type="term" value="P:purine nucleoside catabolic process"/>
    <property type="evidence" value="ECO:0007669"/>
    <property type="project" value="TreeGrafter"/>
</dbReference>
<dbReference type="GO" id="GO:0004731">
    <property type="term" value="F:purine-nucleoside phosphorylase activity"/>
    <property type="evidence" value="ECO:0007669"/>
    <property type="project" value="TreeGrafter"/>
</dbReference>
<dbReference type="AlphaFoldDB" id="A0A239SLL1"/>
<proteinExistence type="predicted"/>
<evidence type="ECO:0000256" key="3">
    <source>
        <dbReference type="ARBA" id="ARBA00048447"/>
    </source>
</evidence>
<dbReference type="SUPFAM" id="SSF53167">
    <property type="entry name" value="Purine and uridine phosphorylases"/>
    <property type="match status" value="1"/>
</dbReference>
<dbReference type="EMBL" id="LT906439">
    <property type="protein sequence ID" value="SNU86297.1"/>
    <property type="molecule type" value="Genomic_DNA"/>
</dbReference>
<evidence type="ECO:0000313" key="6">
    <source>
        <dbReference type="Proteomes" id="UP000215185"/>
    </source>
</evidence>
<keyword evidence="5" id="KW-0808">Transferase</keyword>
<dbReference type="Pfam" id="PF01048">
    <property type="entry name" value="PNP_UDP_1"/>
    <property type="match status" value="1"/>
</dbReference>
<evidence type="ECO:0000256" key="1">
    <source>
        <dbReference type="ARBA" id="ARBA00011888"/>
    </source>
</evidence>
<dbReference type="GO" id="GO:0004850">
    <property type="term" value="F:uridine phosphorylase activity"/>
    <property type="evidence" value="ECO:0007669"/>
    <property type="project" value="UniProtKB-EC"/>
</dbReference>
<dbReference type="InterPro" id="IPR035994">
    <property type="entry name" value="Nucleoside_phosphorylase_sf"/>
</dbReference>
<evidence type="ECO:0000256" key="2">
    <source>
        <dbReference type="ARBA" id="ARBA00021980"/>
    </source>
</evidence>
<sequence>MILTAFDSEKRAIINPEDLVDKIEGFPKVVVSCFARETFGRMVADFKGREITRTSIANQEIPIYVAELAGQKIGLFNSVVGAPACVAILEDLVAMGMETLVLFGTCGVLDDDIKETSIIVPTMAIRDEGTSFHYAPVSDEILLNQGTQEHLLAFLEKNQISYATGKVWTTDGIYRETVGKLNRCKELGAICVDMEASAVAAWADFREVSVCHFFYAADHLSEEDWDPRTLSNTADLDEKDKVAAFAMALAVTFAQRG</sequence>
<dbReference type="KEGG" id="smen:SAMEA4412692_0178"/>
<comment type="catalytic activity">
    <reaction evidence="3">
        <text>uridine + phosphate = alpha-D-ribose 1-phosphate + uracil</text>
        <dbReference type="Rhea" id="RHEA:24388"/>
        <dbReference type="ChEBI" id="CHEBI:16704"/>
        <dbReference type="ChEBI" id="CHEBI:17568"/>
        <dbReference type="ChEBI" id="CHEBI:43474"/>
        <dbReference type="ChEBI" id="CHEBI:57720"/>
        <dbReference type="EC" id="2.4.2.3"/>
    </reaction>
</comment>
<dbReference type="OrthoDB" id="7945729at2"/>
<reference evidence="5 6" key="1">
    <citation type="submission" date="2017-06" db="EMBL/GenBank/DDBJ databases">
        <authorList>
            <consortium name="Pathogen Informatics"/>
        </authorList>
    </citation>
    <scope>NUCLEOTIDE SEQUENCE [LARGE SCALE GENOMIC DNA]</scope>
    <source>
        <strain evidence="5 6">NCTC13788</strain>
    </source>
</reference>
<dbReference type="Proteomes" id="UP000215185">
    <property type="component" value="Chromosome 1"/>
</dbReference>
<evidence type="ECO:0000259" key="4">
    <source>
        <dbReference type="Pfam" id="PF01048"/>
    </source>
</evidence>
<dbReference type="Gene3D" id="3.40.50.1580">
    <property type="entry name" value="Nucleoside phosphorylase domain"/>
    <property type="match status" value="1"/>
</dbReference>
<gene>
    <name evidence="5" type="primary">deoD_1</name>
    <name evidence="5" type="ORF">SAMEA4412692_00178</name>
</gene>
<keyword evidence="6" id="KW-1185">Reference proteome</keyword>
<dbReference type="RefSeq" id="WP_018373072.1">
    <property type="nucleotide sequence ID" value="NZ_LT906439.1"/>
</dbReference>
<dbReference type="PANTHER" id="PTHR43691:SF11">
    <property type="entry name" value="FI09636P-RELATED"/>
    <property type="match status" value="1"/>
</dbReference>
<accession>A0A239SLL1</accession>
<dbReference type="STRING" id="1123308.GCA_000380085_00507"/>
<dbReference type="GO" id="GO:0005829">
    <property type="term" value="C:cytosol"/>
    <property type="evidence" value="ECO:0007669"/>
    <property type="project" value="TreeGrafter"/>
</dbReference>
<evidence type="ECO:0000313" key="5">
    <source>
        <dbReference type="EMBL" id="SNU86297.1"/>
    </source>
</evidence>
<keyword evidence="5" id="KW-0328">Glycosyltransferase</keyword>
<feature type="domain" description="Nucleoside phosphorylase" evidence="4">
    <location>
        <begin position="54"/>
        <end position="250"/>
    </location>
</feature>
<protein>
    <recommendedName>
        <fullName evidence="2">Uridine phosphorylase</fullName>
        <ecNumber evidence="1">2.4.2.3</ecNumber>
    </recommendedName>
</protein>
<dbReference type="PANTHER" id="PTHR43691">
    <property type="entry name" value="URIDINE PHOSPHORYLASE"/>
    <property type="match status" value="1"/>
</dbReference>
<dbReference type="InterPro" id="IPR000845">
    <property type="entry name" value="Nucleoside_phosphorylase_d"/>
</dbReference>